<comment type="caution">
    <text evidence="2">The sequence shown here is derived from an EMBL/GenBank/DDBJ whole genome shotgun (WGS) entry which is preliminary data.</text>
</comment>
<organism evidence="2 3">
    <name type="scientific">Steccherinum ochraceum</name>
    <dbReference type="NCBI Taxonomy" id="92696"/>
    <lineage>
        <taxon>Eukaryota</taxon>
        <taxon>Fungi</taxon>
        <taxon>Dikarya</taxon>
        <taxon>Basidiomycota</taxon>
        <taxon>Agaricomycotina</taxon>
        <taxon>Agaricomycetes</taxon>
        <taxon>Polyporales</taxon>
        <taxon>Steccherinaceae</taxon>
        <taxon>Steccherinum</taxon>
    </lineage>
</organism>
<dbReference type="Proteomes" id="UP000292702">
    <property type="component" value="Unassembled WGS sequence"/>
</dbReference>
<feature type="transmembrane region" description="Helical" evidence="1">
    <location>
        <begin position="29"/>
        <end position="52"/>
    </location>
</feature>
<keyword evidence="3" id="KW-1185">Reference proteome</keyword>
<proteinExistence type="predicted"/>
<dbReference type="OrthoDB" id="3059868at2759"/>
<keyword evidence="1" id="KW-1133">Transmembrane helix</keyword>
<reference evidence="2 3" key="1">
    <citation type="submission" date="2018-11" db="EMBL/GenBank/DDBJ databases">
        <title>Genome assembly of Steccherinum ochraceum LE-BIN_3174, the white-rot fungus of the Steccherinaceae family (The Residual Polyporoid clade, Polyporales, Basidiomycota).</title>
        <authorList>
            <person name="Fedorova T.V."/>
            <person name="Glazunova O.A."/>
            <person name="Landesman E.O."/>
            <person name="Moiseenko K.V."/>
            <person name="Psurtseva N.V."/>
            <person name="Savinova O.S."/>
            <person name="Shakhova N.V."/>
            <person name="Tyazhelova T.V."/>
            <person name="Vasina D.V."/>
        </authorList>
    </citation>
    <scope>NUCLEOTIDE SEQUENCE [LARGE SCALE GENOMIC DNA]</scope>
    <source>
        <strain evidence="2 3">LE-BIN_3174</strain>
    </source>
</reference>
<protein>
    <submittedName>
        <fullName evidence="2">Uncharacterized protein</fullName>
    </submittedName>
</protein>
<dbReference type="AlphaFoldDB" id="A0A4R0RAD5"/>
<name>A0A4R0RAD5_9APHY</name>
<accession>A0A4R0RAD5</accession>
<dbReference type="EMBL" id="RWJN01000501">
    <property type="protein sequence ID" value="TCD61129.1"/>
    <property type="molecule type" value="Genomic_DNA"/>
</dbReference>
<evidence type="ECO:0000313" key="2">
    <source>
        <dbReference type="EMBL" id="TCD61129.1"/>
    </source>
</evidence>
<gene>
    <name evidence="2" type="ORF">EIP91_008994</name>
</gene>
<keyword evidence="1" id="KW-0472">Membrane</keyword>
<evidence type="ECO:0000313" key="3">
    <source>
        <dbReference type="Proteomes" id="UP000292702"/>
    </source>
</evidence>
<sequence length="364" mass="40201">MAQHPPPFGRLLRTFFLTPTSWSDDLDFAVHHAACLLFGMFSVLFLLFAFAYHQFASPEGILSLTGLLQLTPSFLKRLHRTRRHGASLLLATPVPQELSCKLLAHSFARPSVLVLNLDVLRQEIVPSADLHANASETFRALLEGTLELDGFKIEFPKIESLNHTILDMVSSMGEWYAGTPSLYLQPALDDRTPSVYTLDSLPLAYLPEHLSVFVALIPFRSSSTLHFTSKGPSYNSADSAIQVAARLALRRSLDYRRAEPSPKPRPPTTYLPLAITAASVTSILSSSCPGIKLGLEDVSARYVESLDSHVRTLTAELELESGEGQGNSSATMDERFLTIWRMAVVKAGLLTRWELVVRPKDEGV</sequence>
<keyword evidence="1" id="KW-0812">Transmembrane</keyword>
<evidence type="ECO:0000256" key="1">
    <source>
        <dbReference type="SAM" id="Phobius"/>
    </source>
</evidence>